<name>M1V0Z9_9CORY</name>
<dbReference type="HOGENOM" id="CLU_2272620_0_0_11"/>
<geneLocation type="plasmid" evidence="1 2">
    <name>pCC2</name>
</geneLocation>
<dbReference type="KEGG" id="ccn:H924_13570"/>
<keyword evidence="2" id="KW-1185">Reference proteome</keyword>
<dbReference type="Proteomes" id="UP000011760">
    <property type="component" value="Plasmid pCC2"/>
</dbReference>
<evidence type="ECO:0000313" key="1">
    <source>
        <dbReference type="EMBL" id="AGG68103.1"/>
    </source>
</evidence>
<dbReference type="RefSeq" id="WP_015453164.1">
    <property type="nucleotide sequence ID" value="NC_020553.1"/>
</dbReference>
<gene>
    <name evidence="1" type="ORF">H924_13570</name>
</gene>
<keyword evidence="1" id="KW-0614">Plasmid</keyword>
<reference evidence="1 2" key="1">
    <citation type="submission" date="2013-02" db="EMBL/GenBank/DDBJ databases">
        <title>The complete genome sequence of Corynebacterium callunae DSM 20147.</title>
        <authorList>
            <person name="Ruckert C."/>
            <person name="Albersmeier A."/>
            <person name="Kalinowski J."/>
        </authorList>
    </citation>
    <scope>NUCLEOTIDE SEQUENCE [LARGE SCALE GENOMIC DNA]</scope>
    <source>
        <strain evidence="1 2">DSM 20147</strain>
        <plasmid evidence="1 2">pCC2</plasmid>
    </source>
</reference>
<proteinExistence type="predicted"/>
<dbReference type="AlphaFoldDB" id="M1V0Z9"/>
<protein>
    <submittedName>
        <fullName evidence="1">Uncharacterized protein</fullName>
    </submittedName>
</protein>
<sequence length="102" mass="11218">MKLRGEIISITNEEGSADAVVPVIVEVLVSRRNTNFSIRMSYIEEDAEKIRATYARGDVVEVHGDEFTLKIGTTKDSLGRLVNDLTCHGTGISLLKKAPKDN</sequence>
<organism evidence="1 2">
    <name type="scientific">Corynebacterium callunae DSM 20147</name>
    <dbReference type="NCBI Taxonomy" id="1121353"/>
    <lineage>
        <taxon>Bacteria</taxon>
        <taxon>Bacillati</taxon>
        <taxon>Actinomycetota</taxon>
        <taxon>Actinomycetes</taxon>
        <taxon>Mycobacteriales</taxon>
        <taxon>Corynebacteriaceae</taxon>
        <taxon>Corynebacterium</taxon>
    </lineage>
</organism>
<evidence type="ECO:0000313" key="2">
    <source>
        <dbReference type="Proteomes" id="UP000011760"/>
    </source>
</evidence>
<dbReference type="EMBL" id="CP004356">
    <property type="protein sequence ID" value="AGG68103.1"/>
    <property type="molecule type" value="Genomic_DNA"/>
</dbReference>
<dbReference type="OrthoDB" id="9967258at2"/>
<accession>M1V0Z9</accession>